<feature type="coiled-coil region" evidence="1">
    <location>
        <begin position="192"/>
        <end position="555"/>
    </location>
</feature>
<feature type="coiled-coil region" evidence="1">
    <location>
        <begin position="1088"/>
        <end position="1337"/>
    </location>
</feature>
<comment type="caution">
    <text evidence="3">The sequence shown here is derived from an EMBL/GenBank/DDBJ whole genome shotgun (WGS) entry which is preliminary data.</text>
</comment>
<feature type="coiled-coil region" evidence="1">
    <location>
        <begin position="988"/>
        <end position="1046"/>
    </location>
</feature>
<gene>
    <name evidence="3" type="ORF">PPRIM_AZ9-3.1.T0140300</name>
</gene>
<proteinExistence type="predicted"/>
<keyword evidence="4" id="KW-1185">Reference proteome</keyword>
<dbReference type="EMBL" id="CAJJDM010000011">
    <property type="protein sequence ID" value="CAD8050058.1"/>
    <property type="molecule type" value="Genomic_DNA"/>
</dbReference>
<dbReference type="Proteomes" id="UP000688137">
    <property type="component" value="Unassembled WGS sequence"/>
</dbReference>
<name>A0A8S1K3X0_PARPR</name>
<feature type="region of interest" description="Disordered" evidence="2">
    <location>
        <begin position="1046"/>
        <end position="1070"/>
    </location>
</feature>
<organism evidence="3 4">
    <name type="scientific">Paramecium primaurelia</name>
    <dbReference type="NCBI Taxonomy" id="5886"/>
    <lineage>
        <taxon>Eukaryota</taxon>
        <taxon>Sar</taxon>
        <taxon>Alveolata</taxon>
        <taxon>Ciliophora</taxon>
        <taxon>Intramacronucleata</taxon>
        <taxon>Oligohymenophorea</taxon>
        <taxon>Peniculida</taxon>
        <taxon>Parameciidae</taxon>
        <taxon>Paramecium</taxon>
    </lineage>
</organism>
<evidence type="ECO:0000313" key="3">
    <source>
        <dbReference type="EMBL" id="CAD8050058.1"/>
    </source>
</evidence>
<accession>A0A8S1K3X0</accession>
<feature type="coiled-coil region" evidence="1">
    <location>
        <begin position="763"/>
        <end position="949"/>
    </location>
</feature>
<evidence type="ECO:0000313" key="4">
    <source>
        <dbReference type="Proteomes" id="UP000688137"/>
    </source>
</evidence>
<dbReference type="OMA" id="ERQNNTM"/>
<reference evidence="3" key="1">
    <citation type="submission" date="2021-01" db="EMBL/GenBank/DDBJ databases">
        <authorList>
            <consortium name="Genoscope - CEA"/>
            <person name="William W."/>
        </authorList>
    </citation>
    <scope>NUCLEOTIDE SEQUENCE</scope>
</reference>
<feature type="region of interest" description="Disordered" evidence="2">
    <location>
        <begin position="668"/>
        <end position="694"/>
    </location>
</feature>
<sequence length="1492" mass="178487">MTDVEITPKHLKFQKIGQEKTITVKNNRRVVLNFAFRLFKNYEIAPTALQLLPGEATVVTVKLKNVEAQEDFIYIKGDNLDCRIAVSFECDSDRLNQYIDQDIQNRTITSPGFGNLETFGNVRSEQFNAEENKILQQRINYLTQQNQLLNDALEQFMNQEMDGNSIKDLLNHLIEQERQDNEFRSQRVLLMIEEKDREIDDLRLQLQKHQFNSNTKDQLKELVKENEKLQMKIQDYQAREQYFNQHQPERESYVMLYRKYESILDQNKKLESINRQMNEEIEVIAKRLNDSGLQNSNIRVEETRDELVNRLNARITQLKLREEKLLEENAHLEEMLIQQQGSSQNYSSNQSKNLTDDLLKKEYQILEKSKKELEKKCNDTISKSQILEKQVDEQTKQAGYLGDELWKSQRENEKLKQEIKKLKEQDELIKKERLEYESQIYALEQTLKQANSLQDVKEEARKRWEKELGKLQSSYENEIVAYQDDAQKLKKIINDLKKENEITNTQLKETQFKFDQKIQQLSQYEEQMQELQFKNQKLQKVNQQNQIDIEKTKSEFIILKEKTDIELQRRDNLEKQLQDRQLCLQDQINNIMKEKSITQSELQLEMNKLCQQHKASIDQLLMDNKSLEQQYLLVQDQLKIQRDQYAQREEALIREVRNMQEKIEKLVQNQKQKEKQRRNSRSNNSSVEKTVAPSLHNIEEERKISDLYMQKIRELESELNKTRQQKMQIEFDFNQLKTKSTFLQQGQTKDFLAQQQPILADDLNELKKTMIEMRLERDKIINQLQEKDYQIDHLSTQVQDYASLVQQQQGNLEQMEIKLSYINDDFKKTLEQKNSELHKLKLELNIREEQNQVYQEQTKLLTNERREINEKCYIQNFEIEQMKTNYQEVETSRKQLIQELRQKIDVLIKDNEENAEIIQKINTEIVNQKEIYEEIIERQNNTMELISEKFNQDMQELQCRQNQYFNQNDAYKKSLNPTKEQQWFKELIQSYHDNVVQLSQNMQKQKQNNDKSKQLQQTINQQKQQIKEISDKLNTIQTENQNLSKQLEKHKPKIPSLKKPSTSKQIQQEKQKYDEQVPVTLLLQQGKVAEVEIKSNQYKIQLKLAEQKIDQLKQANLIYEQELKKVNQSNSHLQDLLKNRDQTIQELQKQYKQENQKIINELNQVQNKFVPEDKVQALNEVIIQKDQIINQLKDEIQRKKDVADQFRGDREDQKQIVEKLKKQNEDLQTENEKLKRVNKDNERQSSNFKEFKEKYDQMKVQEKQIQDEIKSIQEKNKQLKQDNTRKETNIKELKDKIDQLQNQKPNDSEKQDLLQQVKKLKDEINRKDQAIKHFKQKFEEKSNEFEIYKTDYASKYAQTVSELEKEMRKNEQGKIGSKKYENQVNMLIFLLKRIYRENYMELNKGNQAKVCIKGENKPKNISKFSESMNILNLGPEDIEEFLEPNISVSTVKKSNNKDLDRFESLFMNPDQLDVNQIFNMINNVITERINCS</sequence>
<protein>
    <submittedName>
        <fullName evidence="3">Uncharacterized protein</fullName>
    </submittedName>
</protein>
<evidence type="ECO:0000256" key="2">
    <source>
        <dbReference type="SAM" id="MobiDB-lite"/>
    </source>
</evidence>
<evidence type="ECO:0000256" key="1">
    <source>
        <dbReference type="SAM" id="Coils"/>
    </source>
</evidence>
<keyword evidence="1" id="KW-0175">Coiled coil</keyword>